<dbReference type="InterPro" id="IPR036291">
    <property type="entry name" value="NAD(P)-bd_dom_sf"/>
</dbReference>
<dbReference type="PROSITE" id="PS00061">
    <property type="entry name" value="ADH_SHORT"/>
    <property type="match status" value="1"/>
</dbReference>
<keyword evidence="6" id="KW-1185">Reference proteome</keyword>
<protein>
    <submittedName>
        <fullName evidence="5">L-xylulose reductase</fullName>
    </submittedName>
</protein>
<dbReference type="OrthoDB" id="1393670at2759"/>
<dbReference type="Pfam" id="PF13561">
    <property type="entry name" value="adh_short_C2"/>
    <property type="match status" value="1"/>
</dbReference>
<dbReference type="PANTHER" id="PTHR44252:SF3">
    <property type="entry name" value="D-ERYTHRULOSE REDUCTASE-RELATED"/>
    <property type="match status" value="1"/>
</dbReference>
<dbReference type="PRINTS" id="PR00080">
    <property type="entry name" value="SDRFAMILY"/>
</dbReference>
<comment type="subunit">
    <text evidence="2">Homotetramer.</text>
</comment>
<dbReference type="FunFam" id="3.40.50.720:FF:000214">
    <property type="entry name" value="L-xylulose reductase"/>
    <property type="match status" value="1"/>
</dbReference>
<dbReference type="Proteomes" id="UP000053105">
    <property type="component" value="Unassembled WGS sequence"/>
</dbReference>
<gene>
    <name evidence="5" type="ORF">WN51_07798</name>
</gene>
<dbReference type="GO" id="GO:0004090">
    <property type="term" value="F:carbonyl reductase (NADPH) activity"/>
    <property type="evidence" value="ECO:0007669"/>
    <property type="project" value="TreeGrafter"/>
</dbReference>
<proteinExistence type="inferred from homology"/>
<name>A0A0N0BJ45_9HYME</name>
<evidence type="ECO:0000256" key="4">
    <source>
        <dbReference type="ARBA" id="ARBA00023002"/>
    </source>
</evidence>
<evidence type="ECO:0000256" key="3">
    <source>
        <dbReference type="ARBA" id="ARBA00022857"/>
    </source>
</evidence>
<sequence length="571" mass="63862">MASKQVFSCSTPTYAKLYTIRIILCCNKINVNSKLALLKELDKCIGKELALRLSNYGGQVVALSKTKRNLEELHAVDPRIQVVCVDLNDWEATRNVVESVLPIDLLVNNAGVARLNSFLDITEQDFDVTFAVNVKSMLNVSQVVARSLIERKAGGSIVNLSSQASQAALMDHTVYCASKGAVDMLSKTMALELGPHNIRVNTVNPTVIMTEMGKIGWSDPNKARTMLSKIPLGRFGEVSEVVDAVVYLLSDRSTMINGVTLPVDGGFLAILNSRSTGIVSREVLLAFHQRRDIKKKKKKRTVKEGYWKIWARDKKILQFWNRSSGILGQKWHVIPAQEIKKETTNRDRIVSFRERTQRDLAHVLAVWPGLDSDDVTVHDDEDEDEDKDEESAIAVAVDSLVLNACQPAQQDGWGHCIGASKIKDTQNTDISALPSSSHRLFHSTTFKYQLSIEQNMKSIGEGLTHLLVELLQQDPHRVSNRTTTERVMDRESRGRLQCLRSKDSTKFAKKEYLEAGSTTQPDEYRYVDRNTSTFSGHGRKMRLMLIPNNGCDIGATDSSPPLNLARVNYLY</sequence>
<evidence type="ECO:0000313" key="6">
    <source>
        <dbReference type="Proteomes" id="UP000053105"/>
    </source>
</evidence>
<keyword evidence="3" id="KW-0521">NADP</keyword>
<dbReference type="InterPro" id="IPR002347">
    <property type="entry name" value="SDR_fam"/>
</dbReference>
<dbReference type="PRINTS" id="PR00081">
    <property type="entry name" value="GDHRDH"/>
</dbReference>
<accession>A0A0N0BJ45</accession>
<dbReference type="AlphaFoldDB" id="A0A0N0BJ45"/>
<dbReference type="GO" id="GO:0006006">
    <property type="term" value="P:glucose metabolic process"/>
    <property type="evidence" value="ECO:0007669"/>
    <property type="project" value="TreeGrafter"/>
</dbReference>
<dbReference type="SUPFAM" id="SSF51735">
    <property type="entry name" value="NAD(P)-binding Rossmann-fold domains"/>
    <property type="match status" value="1"/>
</dbReference>
<dbReference type="EMBL" id="KQ435724">
    <property type="protein sequence ID" value="KOX78391.1"/>
    <property type="molecule type" value="Genomic_DNA"/>
</dbReference>
<reference evidence="5 6" key="1">
    <citation type="submission" date="2015-07" db="EMBL/GenBank/DDBJ databases">
        <title>The genome of Melipona quadrifasciata.</title>
        <authorList>
            <person name="Pan H."/>
            <person name="Kapheim K."/>
        </authorList>
    </citation>
    <scope>NUCLEOTIDE SEQUENCE [LARGE SCALE GENOMIC DNA]</scope>
    <source>
        <strain evidence="5">0111107301</strain>
        <tissue evidence="5">Whole body</tissue>
    </source>
</reference>
<dbReference type="InterPro" id="IPR020904">
    <property type="entry name" value="Sc_DH/Rdtase_CS"/>
</dbReference>
<dbReference type="PANTHER" id="PTHR44252">
    <property type="entry name" value="D-ERYTHRULOSE REDUCTASE"/>
    <property type="match status" value="1"/>
</dbReference>
<dbReference type="GO" id="GO:0005997">
    <property type="term" value="P:xylulose metabolic process"/>
    <property type="evidence" value="ECO:0007669"/>
    <property type="project" value="TreeGrafter"/>
</dbReference>
<dbReference type="GO" id="GO:0050038">
    <property type="term" value="F:L-xylulose reductase (NADPH) activity"/>
    <property type="evidence" value="ECO:0007669"/>
    <property type="project" value="TreeGrafter"/>
</dbReference>
<dbReference type="STRING" id="166423.A0A0N0BJ45"/>
<comment type="similarity">
    <text evidence="1">Belongs to the short-chain dehydrogenases/reductases (SDR) family.</text>
</comment>
<dbReference type="InterPro" id="IPR051737">
    <property type="entry name" value="L-xylulose/Carbonyl_redctase"/>
</dbReference>
<evidence type="ECO:0000313" key="5">
    <source>
        <dbReference type="EMBL" id="KOX78391.1"/>
    </source>
</evidence>
<keyword evidence="4" id="KW-0560">Oxidoreductase</keyword>
<dbReference type="Gene3D" id="3.40.50.720">
    <property type="entry name" value="NAD(P)-binding Rossmann-like Domain"/>
    <property type="match status" value="1"/>
</dbReference>
<evidence type="ECO:0000256" key="1">
    <source>
        <dbReference type="ARBA" id="ARBA00006484"/>
    </source>
</evidence>
<evidence type="ECO:0000256" key="2">
    <source>
        <dbReference type="ARBA" id="ARBA00011881"/>
    </source>
</evidence>
<organism evidence="5 6">
    <name type="scientific">Melipona quadrifasciata</name>
    <dbReference type="NCBI Taxonomy" id="166423"/>
    <lineage>
        <taxon>Eukaryota</taxon>
        <taxon>Metazoa</taxon>
        <taxon>Ecdysozoa</taxon>
        <taxon>Arthropoda</taxon>
        <taxon>Hexapoda</taxon>
        <taxon>Insecta</taxon>
        <taxon>Pterygota</taxon>
        <taxon>Neoptera</taxon>
        <taxon>Endopterygota</taxon>
        <taxon>Hymenoptera</taxon>
        <taxon>Apocrita</taxon>
        <taxon>Aculeata</taxon>
        <taxon>Apoidea</taxon>
        <taxon>Anthophila</taxon>
        <taxon>Apidae</taxon>
        <taxon>Melipona</taxon>
    </lineage>
</organism>